<keyword evidence="7" id="KW-1185">Reference proteome</keyword>
<evidence type="ECO:0000256" key="4">
    <source>
        <dbReference type="SAM" id="Phobius"/>
    </source>
</evidence>
<dbReference type="InterPro" id="IPR050327">
    <property type="entry name" value="Proton-linked_MCT"/>
</dbReference>
<feature type="transmembrane region" description="Helical" evidence="4">
    <location>
        <begin position="472"/>
        <end position="493"/>
    </location>
</feature>
<evidence type="ECO:0000259" key="5">
    <source>
        <dbReference type="PROSITE" id="PS50850"/>
    </source>
</evidence>
<dbReference type="PANTHER" id="PTHR11360">
    <property type="entry name" value="MONOCARBOXYLATE TRANSPORTER"/>
    <property type="match status" value="1"/>
</dbReference>
<feature type="transmembrane region" description="Helical" evidence="4">
    <location>
        <begin position="182"/>
        <end position="202"/>
    </location>
</feature>
<feature type="transmembrane region" description="Helical" evidence="4">
    <location>
        <begin position="57"/>
        <end position="76"/>
    </location>
</feature>
<feature type="transmembrane region" description="Helical" evidence="4">
    <location>
        <begin position="141"/>
        <end position="162"/>
    </location>
</feature>
<sequence length="501" mass="53400">MARETEFGRGWPVLAAAAVGVGLGLSPLPFYTIGVFIPPLLGEFGPLGWAPGDILNALAIYTFGAFAASPIIGILTEKFGARTVALTSIVTFSLAMMALSLNTGSKSLYILLWVVLAFAGAGTLPITFTRPVANWFKANRGIALGIALIATGVFGALAKFFAQYVVSNEELHFFGGSGWRSAYVLLGLLPLVIALPVCWLGLRDINDTPARDAAITRFKLPILSISLAGTLALIFIVLRQVIPLAEANGLRLEYLMAYGFCALALLPVGMMLLLDIRKAPPEVDESGPVVLEGLTLPQALKTWRFWLLAFCFVPISYAVGAVIPNIERILTASRFGMDEAVGLATLTGLAVFAGRMIGGFLIDRFWAPGVAFMFLASPALALWLLSQPGLDAGSATIAILMIGFGAGVEYDFMAYIVSKYFGMKAYSAIYGALYGFFALGAGLGPTIMTDIADGRGIHFFGIDTGILPGHDWEFTLTTAAIVLFCSTLPLLALGKYRYTVD</sequence>
<keyword evidence="3 4" id="KW-0472">Membrane</keyword>
<comment type="caution">
    <text evidence="6">The sequence shown here is derived from an EMBL/GenBank/DDBJ whole genome shotgun (WGS) entry which is preliminary data.</text>
</comment>
<dbReference type="InterPro" id="IPR036259">
    <property type="entry name" value="MFS_trans_sf"/>
</dbReference>
<feature type="transmembrane region" description="Helical" evidence="4">
    <location>
        <begin position="335"/>
        <end position="353"/>
    </location>
</feature>
<dbReference type="PROSITE" id="PS50850">
    <property type="entry name" value="MFS"/>
    <property type="match status" value="1"/>
</dbReference>
<evidence type="ECO:0000313" key="6">
    <source>
        <dbReference type="EMBL" id="MFC3302532.1"/>
    </source>
</evidence>
<dbReference type="Proteomes" id="UP001595607">
    <property type="component" value="Unassembled WGS sequence"/>
</dbReference>
<feature type="transmembrane region" description="Helical" evidence="4">
    <location>
        <begin position="429"/>
        <end position="452"/>
    </location>
</feature>
<evidence type="ECO:0000313" key="7">
    <source>
        <dbReference type="Proteomes" id="UP001595607"/>
    </source>
</evidence>
<feature type="transmembrane region" description="Helical" evidence="4">
    <location>
        <begin position="83"/>
        <end position="101"/>
    </location>
</feature>
<dbReference type="InterPro" id="IPR020846">
    <property type="entry name" value="MFS_dom"/>
</dbReference>
<organism evidence="6 7">
    <name type="scientific">Parvularcula lutaonensis</name>
    <dbReference type="NCBI Taxonomy" id="491923"/>
    <lineage>
        <taxon>Bacteria</taxon>
        <taxon>Pseudomonadati</taxon>
        <taxon>Pseudomonadota</taxon>
        <taxon>Alphaproteobacteria</taxon>
        <taxon>Parvularculales</taxon>
        <taxon>Parvularculaceae</taxon>
        <taxon>Parvularcula</taxon>
    </lineage>
</organism>
<evidence type="ECO:0000256" key="1">
    <source>
        <dbReference type="ARBA" id="ARBA00022692"/>
    </source>
</evidence>
<protein>
    <submittedName>
        <fullName evidence="6">MFS transporter</fullName>
    </submittedName>
</protein>
<feature type="transmembrane region" description="Helical" evidence="4">
    <location>
        <begin position="107"/>
        <end position="129"/>
    </location>
</feature>
<feature type="domain" description="Major facilitator superfamily (MFS) profile" evidence="5">
    <location>
        <begin position="15"/>
        <end position="497"/>
    </location>
</feature>
<feature type="transmembrane region" description="Helical" evidence="4">
    <location>
        <begin position="12"/>
        <end position="37"/>
    </location>
</feature>
<dbReference type="SUPFAM" id="SSF103473">
    <property type="entry name" value="MFS general substrate transporter"/>
    <property type="match status" value="1"/>
</dbReference>
<feature type="transmembrane region" description="Helical" evidence="4">
    <location>
        <begin position="222"/>
        <end position="242"/>
    </location>
</feature>
<dbReference type="Pfam" id="PF07690">
    <property type="entry name" value="MFS_1"/>
    <property type="match status" value="1"/>
</dbReference>
<dbReference type="RefSeq" id="WP_189570867.1">
    <property type="nucleotide sequence ID" value="NZ_BMXU01000001.1"/>
</dbReference>
<gene>
    <name evidence="6" type="ORF">ACFONP_07285</name>
</gene>
<feature type="transmembrane region" description="Helical" evidence="4">
    <location>
        <begin position="397"/>
        <end position="417"/>
    </location>
</feature>
<evidence type="ECO:0000256" key="3">
    <source>
        <dbReference type="ARBA" id="ARBA00023136"/>
    </source>
</evidence>
<feature type="transmembrane region" description="Helical" evidence="4">
    <location>
        <begin position="305"/>
        <end position="323"/>
    </location>
</feature>
<dbReference type="InterPro" id="IPR011701">
    <property type="entry name" value="MFS"/>
</dbReference>
<feature type="transmembrane region" description="Helical" evidence="4">
    <location>
        <begin position="365"/>
        <end position="385"/>
    </location>
</feature>
<accession>A0ABV7MCG8</accession>
<evidence type="ECO:0000256" key="2">
    <source>
        <dbReference type="ARBA" id="ARBA00022989"/>
    </source>
</evidence>
<name>A0ABV7MCG8_9PROT</name>
<keyword evidence="2 4" id="KW-1133">Transmembrane helix</keyword>
<keyword evidence="1 4" id="KW-0812">Transmembrane</keyword>
<reference evidence="7" key="1">
    <citation type="journal article" date="2019" name="Int. J. Syst. Evol. Microbiol.">
        <title>The Global Catalogue of Microorganisms (GCM) 10K type strain sequencing project: providing services to taxonomists for standard genome sequencing and annotation.</title>
        <authorList>
            <consortium name="The Broad Institute Genomics Platform"/>
            <consortium name="The Broad Institute Genome Sequencing Center for Infectious Disease"/>
            <person name="Wu L."/>
            <person name="Ma J."/>
        </authorList>
    </citation>
    <scope>NUCLEOTIDE SEQUENCE [LARGE SCALE GENOMIC DNA]</scope>
    <source>
        <strain evidence="7">KCTC 22245</strain>
    </source>
</reference>
<feature type="transmembrane region" description="Helical" evidence="4">
    <location>
        <begin position="254"/>
        <end position="274"/>
    </location>
</feature>
<dbReference type="PANTHER" id="PTHR11360:SF284">
    <property type="entry name" value="EG:103B4.3 PROTEIN-RELATED"/>
    <property type="match status" value="1"/>
</dbReference>
<dbReference type="EMBL" id="JBHRVA010000002">
    <property type="protein sequence ID" value="MFC3302532.1"/>
    <property type="molecule type" value="Genomic_DNA"/>
</dbReference>
<proteinExistence type="predicted"/>
<dbReference type="Gene3D" id="1.20.1250.20">
    <property type="entry name" value="MFS general substrate transporter like domains"/>
    <property type="match status" value="2"/>
</dbReference>